<dbReference type="SUPFAM" id="SSF140500">
    <property type="entry name" value="BAS1536-like"/>
    <property type="match status" value="1"/>
</dbReference>
<organism evidence="1 2">
    <name type="scientific">Bacillus mesophilum</name>
    <dbReference type="NCBI Taxonomy" id="1071718"/>
    <lineage>
        <taxon>Bacteria</taxon>
        <taxon>Bacillati</taxon>
        <taxon>Bacillota</taxon>
        <taxon>Bacilli</taxon>
        <taxon>Bacillales</taxon>
        <taxon>Bacillaceae</taxon>
        <taxon>Bacillus</taxon>
    </lineage>
</organism>
<gene>
    <name evidence="1" type="ORF">F7732_01165</name>
</gene>
<dbReference type="InterPro" id="IPR018540">
    <property type="entry name" value="Spo0E-like"/>
</dbReference>
<dbReference type="AlphaFoldDB" id="A0A7V7RPK5"/>
<dbReference type="EMBL" id="WBOT01000001">
    <property type="protein sequence ID" value="KAB2335208.1"/>
    <property type="molecule type" value="Genomic_DNA"/>
</dbReference>
<sequence length="76" mass="9326">MFYRRKLLLEIQTKREMMIQSADKHGISSEITIRHSQELDKLILEYQYNLQRQKERRLEIRLLFKQLILNLKKPAV</sequence>
<dbReference type="InterPro" id="IPR036638">
    <property type="entry name" value="HLH_DNA-bd_sf"/>
</dbReference>
<comment type="caution">
    <text evidence="1">The sequence shown here is derived from an EMBL/GenBank/DDBJ whole genome shotgun (WGS) entry which is preliminary data.</text>
</comment>
<dbReference type="InterPro" id="IPR037208">
    <property type="entry name" value="Spo0E-like_sf"/>
</dbReference>
<proteinExistence type="predicted"/>
<dbReference type="GO" id="GO:0046983">
    <property type="term" value="F:protein dimerization activity"/>
    <property type="evidence" value="ECO:0007669"/>
    <property type="project" value="InterPro"/>
</dbReference>
<dbReference type="OrthoDB" id="2973859at2"/>
<dbReference type="GO" id="GO:0043937">
    <property type="term" value="P:regulation of sporulation"/>
    <property type="evidence" value="ECO:0007669"/>
    <property type="project" value="InterPro"/>
</dbReference>
<reference evidence="1 2" key="1">
    <citation type="journal article" date="2014" name="Arch. Microbiol.">
        <title>Bacillus mesophilum sp. nov., strain IITR-54T, a novel 4-chlorobiphenyl dechlorinating bacterium.</title>
        <authorList>
            <person name="Manickam N."/>
            <person name="Singh N.K."/>
            <person name="Bajaj A."/>
            <person name="Kumar R.M."/>
            <person name="Kaur G."/>
            <person name="Kaur N."/>
            <person name="Bala M."/>
            <person name="Kumar A."/>
            <person name="Mayilraj S."/>
        </authorList>
    </citation>
    <scope>NUCLEOTIDE SEQUENCE [LARGE SCALE GENOMIC DNA]</scope>
    <source>
        <strain evidence="1 2">IITR-54</strain>
    </source>
</reference>
<dbReference type="Gene3D" id="4.10.280.10">
    <property type="entry name" value="Helix-loop-helix DNA-binding domain"/>
    <property type="match status" value="1"/>
</dbReference>
<accession>A0A7V7RPK5</accession>
<dbReference type="Pfam" id="PF09388">
    <property type="entry name" value="SpoOE-like"/>
    <property type="match status" value="1"/>
</dbReference>
<evidence type="ECO:0000313" key="1">
    <source>
        <dbReference type="EMBL" id="KAB2335208.1"/>
    </source>
</evidence>
<name>A0A7V7RPK5_9BACI</name>
<protein>
    <submittedName>
        <fullName evidence="1">Aspartyl-phosphate phosphatase Spo0E family protein</fullName>
    </submittedName>
</protein>
<evidence type="ECO:0000313" key="2">
    <source>
        <dbReference type="Proteomes" id="UP000441354"/>
    </source>
</evidence>
<dbReference type="Proteomes" id="UP000441354">
    <property type="component" value="Unassembled WGS sequence"/>
</dbReference>
<keyword evidence="2" id="KW-1185">Reference proteome</keyword>